<evidence type="ECO:0000256" key="1">
    <source>
        <dbReference type="SAM" id="SignalP"/>
    </source>
</evidence>
<dbReference type="EMBL" id="MDTU01000001">
    <property type="protein sequence ID" value="ODN43432.1"/>
    <property type="molecule type" value="Genomic_DNA"/>
</dbReference>
<organism evidence="2 3">
    <name type="scientific">Piscirickettsia litoralis</name>
    <dbReference type="NCBI Taxonomy" id="1891921"/>
    <lineage>
        <taxon>Bacteria</taxon>
        <taxon>Pseudomonadati</taxon>
        <taxon>Pseudomonadota</taxon>
        <taxon>Gammaproteobacteria</taxon>
        <taxon>Thiotrichales</taxon>
        <taxon>Piscirickettsiaceae</taxon>
        <taxon>Piscirickettsia</taxon>
    </lineage>
</organism>
<accession>A0ABX3A5C7</accession>
<comment type="caution">
    <text evidence="2">The sequence shown here is derived from an EMBL/GenBank/DDBJ whole genome shotgun (WGS) entry which is preliminary data.</text>
</comment>
<dbReference type="Pfam" id="PF10048">
    <property type="entry name" value="DUF2282"/>
    <property type="match status" value="1"/>
</dbReference>
<dbReference type="RefSeq" id="WP_069313229.1">
    <property type="nucleotide sequence ID" value="NZ_MDTU01000001.1"/>
</dbReference>
<feature type="signal peptide" evidence="1">
    <location>
        <begin position="1"/>
        <end position="22"/>
    </location>
</feature>
<gene>
    <name evidence="2" type="ORF">BGC07_11520</name>
</gene>
<evidence type="ECO:0008006" key="4">
    <source>
        <dbReference type="Google" id="ProtNLM"/>
    </source>
</evidence>
<sequence>MSSKKALSLAIAAALTANLSTATITIHAATKSEKCYGVAKAGKNDCATPHHACAGQAKTSGDKKEWIMMPKGLCDKIIGGMAKSG</sequence>
<evidence type="ECO:0000313" key="3">
    <source>
        <dbReference type="Proteomes" id="UP000094329"/>
    </source>
</evidence>
<protein>
    <recommendedName>
        <fullName evidence="4">Signal peptidase</fullName>
    </recommendedName>
</protein>
<keyword evidence="1" id="KW-0732">Signal</keyword>
<keyword evidence="3" id="KW-1185">Reference proteome</keyword>
<dbReference type="Proteomes" id="UP000094329">
    <property type="component" value="Unassembled WGS sequence"/>
</dbReference>
<evidence type="ECO:0000313" key="2">
    <source>
        <dbReference type="EMBL" id="ODN43432.1"/>
    </source>
</evidence>
<name>A0ABX3A5C7_9GAMM</name>
<feature type="chain" id="PRO_5045618597" description="Signal peptidase" evidence="1">
    <location>
        <begin position="23"/>
        <end position="85"/>
    </location>
</feature>
<dbReference type="InterPro" id="IPR018740">
    <property type="entry name" value="DUF2282_membr"/>
</dbReference>
<reference evidence="2 3" key="1">
    <citation type="submission" date="2016-08" db="EMBL/GenBank/DDBJ databases">
        <title>Draft genome sequence of Candidatus Piscirickettsia litoralis, from seawater.</title>
        <authorList>
            <person name="Wan X."/>
            <person name="Lee A.J."/>
            <person name="Hou S."/>
            <person name="Donachie S.P."/>
        </authorList>
    </citation>
    <scope>NUCLEOTIDE SEQUENCE [LARGE SCALE GENOMIC DNA]</scope>
    <source>
        <strain evidence="2 3">Y2</strain>
    </source>
</reference>
<proteinExistence type="predicted"/>